<protein>
    <submittedName>
        <fullName evidence="1">Uncharacterized protein</fullName>
    </submittedName>
</protein>
<organism evidence="1 2">
    <name type="scientific">Candidatus Woesebacteria bacterium RIFCSPLOWO2_01_FULL_44_14</name>
    <dbReference type="NCBI Taxonomy" id="1802525"/>
    <lineage>
        <taxon>Bacteria</taxon>
        <taxon>Candidatus Woeseibacteriota</taxon>
    </lineage>
</organism>
<name>A0A1F8C350_9BACT</name>
<reference evidence="1 2" key="1">
    <citation type="journal article" date="2016" name="Nat. Commun.">
        <title>Thousands of microbial genomes shed light on interconnected biogeochemical processes in an aquifer system.</title>
        <authorList>
            <person name="Anantharaman K."/>
            <person name="Brown C.T."/>
            <person name="Hug L.A."/>
            <person name="Sharon I."/>
            <person name="Castelle C.J."/>
            <person name="Probst A.J."/>
            <person name="Thomas B.C."/>
            <person name="Singh A."/>
            <person name="Wilkins M.J."/>
            <person name="Karaoz U."/>
            <person name="Brodie E.L."/>
            <person name="Williams K.H."/>
            <person name="Hubbard S.S."/>
            <person name="Banfield J.F."/>
        </authorList>
    </citation>
    <scope>NUCLEOTIDE SEQUENCE [LARGE SCALE GENOMIC DNA]</scope>
</reference>
<gene>
    <name evidence="1" type="ORF">A2975_03210</name>
</gene>
<proteinExistence type="predicted"/>
<accession>A0A1F8C350</accession>
<dbReference type="STRING" id="1802525.A2975_03210"/>
<evidence type="ECO:0000313" key="2">
    <source>
        <dbReference type="Proteomes" id="UP000178429"/>
    </source>
</evidence>
<evidence type="ECO:0000313" key="1">
    <source>
        <dbReference type="EMBL" id="OGM70058.1"/>
    </source>
</evidence>
<dbReference type="AlphaFoldDB" id="A0A1F8C350"/>
<sequence>MSKNQRLYFLWDYDLTEKEVGEILHGSNETEKIWILSRILESAKLEDVWKYTTYQEVKEMFPKLRLKPPVREAWENALRVWETV</sequence>
<dbReference type="Proteomes" id="UP000178429">
    <property type="component" value="Unassembled WGS sequence"/>
</dbReference>
<dbReference type="EMBL" id="MGHL01000006">
    <property type="protein sequence ID" value="OGM70058.1"/>
    <property type="molecule type" value="Genomic_DNA"/>
</dbReference>
<comment type="caution">
    <text evidence="1">The sequence shown here is derived from an EMBL/GenBank/DDBJ whole genome shotgun (WGS) entry which is preliminary data.</text>
</comment>